<name>A0ABP9KUA4_9NOCA</name>
<reference evidence="2" key="1">
    <citation type="journal article" date="2019" name="Int. J. Syst. Evol. Microbiol.">
        <title>The Global Catalogue of Microorganisms (GCM) 10K type strain sequencing project: providing services to taxonomists for standard genome sequencing and annotation.</title>
        <authorList>
            <consortium name="The Broad Institute Genomics Platform"/>
            <consortium name="The Broad Institute Genome Sequencing Center for Infectious Disease"/>
            <person name="Wu L."/>
            <person name="Ma J."/>
        </authorList>
    </citation>
    <scope>NUCLEOTIDE SEQUENCE [LARGE SCALE GENOMIC DNA]</scope>
    <source>
        <strain evidence="2">JCM 18298</strain>
    </source>
</reference>
<accession>A0ABP9KUA4</accession>
<keyword evidence="2" id="KW-1185">Reference proteome</keyword>
<evidence type="ECO:0000313" key="1">
    <source>
        <dbReference type="EMBL" id="GAA5063905.1"/>
    </source>
</evidence>
<dbReference type="InterPro" id="IPR016888">
    <property type="entry name" value="UCP028498"/>
</dbReference>
<sequence>MDEWNSDDRTSIATEDELNIATARADGTMRPPVVVWGVVDGGDVYIRSVNGVDGRWYRGTGDRMQGHLSTDDVDRDVEFVTVDATGSPQLTRRIDAAYREKYHRYAGSIVDSITSPTASAATLRVLPAS</sequence>
<protein>
    <submittedName>
        <fullName evidence="1">DUF2255 family protein</fullName>
    </submittedName>
</protein>
<comment type="caution">
    <text evidence="1">The sequence shown here is derived from an EMBL/GenBank/DDBJ whole genome shotgun (WGS) entry which is preliminary data.</text>
</comment>
<proteinExistence type="predicted"/>
<dbReference type="Proteomes" id="UP001500603">
    <property type="component" value="Unassembled WGS sequence"/>
</dbReference>
<dbReference type="EMBL" id="BAABJM010000006">
    <property type="protein sequence ID" value="GAA5063905.1"/>
    <property type="molecule type" value="Genomic_DNA"/>
</dbReference>
<evidence type="ECO:0000313" key="2">
    <source>
        <dbReference type="Proteomes" id="UP001500603"/>
    </source>
</evidence>
<dbReference type="RefSeq" id="WP_345498239.1">
    <property type="nucleotide sequence ID" value="NZ_BAABJM010000006.1"/>
</dbReference>
<gene>
    <name evidence="1" type="ORF">GCM10023318_49240</name>
</gene>
<dbReference type="Pfam" id="PF10012">
    <property type="entry name" value="DUF2255"/>
    <property type="match status" value="1"/>
</dbReference>
<organism evidence="1 2">
    <name type="scientific">Nocardia callitridis</name>
    <dbReference type="NCBI Taxonomy" id="648753"/>
    <lineage>
        <taxon>Bacteria</taxon>
        <taxon>Bacillati</taxon>
        <taxon>Actinomycetota</taxon>
        <taxon>Actinomycetes</taxon>
        <taxon>Mycobacteriales</taxon>
        <taxon>Nocardiaceae</taxon>
        <taxon>Nocardia</taxon>
    </lineage>
</organism>